<organism evidence="3 4">
    <name type="scientific">Phrynocephalus forsythii</name>
    <dbReference type="NCBI Taxonomy" id="171643"/>
    <lineage>
        <taxon>Eukaryota</taxon>
        <taxon>Metazoa</taxon>
        <taxon>Chordata</taxon>
        <taxon>Craniata</taxon>
        <taxon>Vertebrata</taxon>
        <taxon>Euteleostomi</taxon>
        <taxon>Lepidosauria</taxon>
        <taxon>Squamata</taxon>
        <taxon>Bifurcata</taxon>
        <taxon>Unidentata</taxon>
        <taxon>Episquamata</taxon>
        <taxon>Toxicofera</taxon>
        <taxon>Iguania</taxon>
        <taxon>Acrodonta</taxon>
        <taxon>Agamidae</taxon>
        <taxon>Agaminae</taxon>
        <taxon>Phrynocephalus</taxon>
    </lineage>
</organism>
<protein>
    <recommendedName>
        <fullName evidence="5">Coiled-coil domain containing 73</fullName>
    </recommendedName>
</protein>
<evidence type="ECO:0008006" key="5">
    <source>
        <dbReference type="Google" id="ProtNLM"/>
    </source>
</evidence>
<dbReference type="InterPro" id="IPR031650">
    <property type="entry name" value="CCDC73"/>
</dbReference>
<evidence type="ECO:0000313" key="3">
    <source>
        <dbReference type="EMBL" id="KAJ7344512.1"/>
    </source>
</evidence>
<dbReference type="EMBL" id="JAPFRF010000001">
    <property type="protein sequence ID" value="KAJ7344512.1"/>
    <property type="molecule type" value="Genomic_DNA"/>
</dbReference>
<dbReference type="PANTHER" id="PTHR28660">
    <property type="entry name" value="COILED-COIL DOMAIN-CONTAINING PROTEIN 73"/>
    <property type="match status" value="1"/>
</dbReference>
<reference evidence="3" key="1">
    <citation type="journal article" date="2023" name="DNA Res.">
        <title>Chromosome-level genome assembly of Phrynocephalus forsythii using third-generation DNA sequencing and Hi-C analysis.</title>
        <authorList>
            <person name="Qi Y."/>
            <person name="Zhao W."/>
            <person name="Zhao Y."/>
            <person name="Niu C."/>
            <person name="Cao S."/>
            <person name="Zhang Y."/>
        </authorList>
    </citation>
    <scope>NUCLEOTIDE SEQUENCE</scope>
    <source>
        <tissue evidence="3">Muscle</tissue>
    </source>
</reference>
<evidence type="ECO:0000256" key="1">
    <source>
        <dbReference type="SAM" id="Coils"/>
    </source>
</evidence>
<accession>A0A9Q0Y616</accession>
<gene>
    <name evidence="3" type="ORF">JRQ81_000462</name>
</gene>
<evidence type="ECO:0000256" key="2">
    <source>
        <dbReference type="SAM" id="MobiDB-lite"/>
    </source>
</evidence>
<dbReference type="PANTHER" id="PTHR28660:SF1">
    <property type="entry name" value="COILED-COIL DOMAIN-CONTAINING PROTEIN 73"/>
    <property type="match status" value="1"/>
</dbReference>
<dbReference type="OrthoDB" id="6145717at2759"/>
<feature type="region of interest" description="Disordered" evidence="2">
    <location>
        <begin position="915"/>
        <end position="939"/>
    </location>
</feature>
<proteinExistence type="predicted"/>
<dbReference type="Proteomes" id="UP001142489">
    <property type="component" value="Unassembled WGS sequence"/>
</dbReference>
<comment type="caution">
    <text evidence="3">The sequence shown here is derived from an EMBL/GenBank/DDBJ whole genome shotgun (WGS) entry which is preliminary data.</text>
</comment>
<feature type="coiled-coil region" evidence="1">
    <location>
        <begin position="54"/>
        <end position="159"/>
    </location>
</feature>
<evidence type="ECO:0000313" key="4">
    <source>
        <dbReference type="Proteomes" id="UP001142489"/>
    </source>
</evidence>
<feature type="coiled-coil region" evidence="1">
    <location>
        <begin position="231"/>
        <end position="335"/>
    </location>
</feature>
<feature type="region of interest" description="Disordered" evidence="2">
    <location>
        <begin position="441"/>
        <end position="462"/>
    </location>
</feature>
<dbReference type="Pfam" id="PF15818">
    <property type="entry name" value="CCDC73"/>
    <property type="match status" value="2"/>
</dbReference>
<dbReference type="AlphaFoldDB" id="A0A9Q0Y616"/>
<keyword evidence="4" id="KW-1185">Reference proteome</keyword>
<sequence length="1009" mass="114292">MDEGLSEEAPTYLLQNSSEALLCIQRLDLKTSLLQAVEELRMRRESEINYEEQIHKLVIEKQELEWQKEALQQQKEALNRQHTEAMSAFEKQFQARVFAMEEEKGKYLLAKEAKEREMEGLKETLKKLQISKYTLQKKLNEMEQKLQLHLLAKEDHQKNVNEFEKCHATITCQFGILKDSHERLEQNGKLSNTCRLLPICFLIKELKEVTANLIRSNVTCQHQVGEESLKLTAREQELQELRQKNAMETELNRKIMEENTQLKEEKGELMASLQHMQQLLCRQSETDTRTEMELNKLKEDYQTLERDNELQREKAKENEEKFLILQNEYKKAQTTWKSEAKDVCCTENKTHAGCKENKYTQTTLNVSNNILQEENGIKEALPSPFNCDVKPAEENSVQMCVWEENSVSAKDVDHLENGVKEDETLHPFTEQQREASLGKANFFEPGRSTGSSISDDKETMTKGKEVEKTVHEMQARTEIKSTDNCYSLAQFLEKEHKIFLENIDSNPNTDHFGRLGEPLNRDATNEMVSEIKASINNIFHETVGSTSYALSKDSKLQDDINENIVNNYSSAETDSALSQMTVNGKAIQHDSLDECSFICNTKQASPSHNTSIRMSSLVLCKQTNTSLGEVHSDSSSANNRCSEQVNVFRTSDNKSPLHAICNNSGVNAPVINDDNINQAPHVGNLNSYEKNPCQDINGITSKCSNKNSSGLREMSSKTPEISFLNTENVHESQKVGLEDNHNRRDEKRDFLTSKTIGEEFVVIAEQVDIPSNEKEQTLRDRVREEMSGKENTEELCSLPIRTTEDFVNGSVRSRFALAPTDNKTKTIAVQLNLPSVCQSEIQAVCASTSEMASSLKQKLLIQEINDSQNSRESGQSMKEETLATHCDGVSDILNTGSINADPKRNPSEEWNAVPKTFSNPSFPTEHVTTGGPLGSKQKCSQIPSEVRGAILSESSNGPEEAGWNLQNVFIKTQINNIEKFLSSERLCQPRKRKYEEESEKAVTADKAAI</sequence>
<name>A0A9Q0Y616_9SAUR</name>
<keyword evidence="1" id="KW-0175">Coiled coil</keyword>